<accession>A0A1G1W5H9</accession>
<dbReference type="STRING" id="1802593.A2172_03345"/>
<dbReference type="CDD" id="cd16922">
    <property type="entry name" value="HATPase_EvgS-ArcB-TorS-like"/>
    <property type="match status" value="1"/>
</dbReference>
<evidence type="ECO:0000256" key="7">
    <source>
        <dbReference type="ARBA" id="ARBA00022741"/>
    </source>
</evidence>
<dbReference type="InterPro" id="IPR036890">
    <property type="entry name" value="HATPase_C_sf"/>
</dbReference>
<dbReference type="SMART" id="SM00388">
    <property type="entry name" value="HisKA"/>
    <property type="match status" value="1"/>
</dbReference>
<dbReference type="EC" id="2.7.13.3" evidence="3"/>
<evidence type="ECO:0000313" key="14">
    <source>
        <dbReference type="EMBL" id="OGY22942.1"/>
    </source>
</evidence>
<dbReference type="Pfam" id="PF02518">
    <property type="entry name" value="HATPase_c"/>
    <property type="match status" value="1"/>
</dbReference>
<name>A0A1G1W5H9_9BACT</name>
<dbReference type="InterPro" id="IPR004358">
    <property type="entry name" value="Sig_transdc_His_kin-like_C"/>
</dbReference>
<dbReference type="PRINTS" id="PR00344">
    <property type="entry name" value="BCTRLSENSOR"/>
</dbReference>
<dbReference type="GO" id="GO:0005524">
    <property type="term" value="F:ATP binding"/>
    <property type="evidence" value="ECO:0007669"/>
    <property type="project" value="UniProtKB-KW"/>
</dbReference>
<evidence type="ECO:0000256" key="5">
    <source>
        <dbReference type="ARBA" id="ARBA00022553"/>
    </source>
</evidence>
<evidence type="ECO:0000256" key="10">
    <source>
        <dbReference type="ARBA" id="ARBA00023012"/>
    </source>
</evidence>
<comment type="catalytic activity">
    <reaction evidence="1">
        <text>ATP + protein L-histidine = ADP + protein N-phospho-L-histidine.</text>
        <dbReference type="EC" id="2.7.13.3"/>
    </reaction>
</comment>
<dbReference type="Proteomes" id="UP000176631">
    <property type="component" value="Unassembled WGS sequence"/>
</dbReference>
<keyword evidence="8" id="KW-0418">Kinase</keyword>
<dbReference type="PROSITE" id="PS50109">
    <property type="entry name" value="HIS_KIN"/>
    <property type="match status" value="1"/>
</dbReference>
<keyword evidence="6" id="KW-0808">Transferase</keyword>
<feature type="transmembrane region" description="Helical" evidence="12">
    <location>
        <begin position="59"/>
        <end position="77"/>
    </location>
</feature>
<dbReference type="SMART" id="SM00387">
    <property type="entry name" value="HATPase_c"/>
    <property type="match status" value="1"/>
</dbReference>
<dbReference type="FunFam" id="3.30.565.10:FF:000023">
    <property type="entry name" value="PAS domain-containing sensor histidine kinase"/>
    <property type="match status" value="1"/>
</dbReference>
<dbReference type="InterPro" id="IPR036097">
    <property type="entry name" value="HisK_dim/P_sf"/>
</dbReference>
<keyword evidence="10" id="KW-0902">Two-component regulatory system</keyword>
<gene>
    <name evidence="14" type="ORF">A2172_03345</name>
</gene>
<organism evidence="14 15">
    <name type="scientific">Candidatus Woykebacteria bacterium RBG_13_40_15</name>
    <dbReference type="NCBI Taxonomy" id="1802593"/>
    <lineage>
        <taxon>Bacteria</taxon>
        <taxon>Candidatus Woykeibacteriota</taxon>
    </lineage>
</organism>
<dbReference type="AlphaFoldDB" id="A0A1G1W5H9"/>
<dbReference type="SUPFAM" id="SSF47384">
    <property type="entry name" value="Homodimeric domain of signal transducing histidine kinase"/>
    <property type="match status" value="1"/>
</dbReference>
<reference evidence="14 15" key="1">
    <citation type="journal article" date="2016" name="Nat. Commun.">
        <title>Thousands of microbial genomes shed light on interconnected biogeochemical processes in an aquifer system.</title>
        <authorList>
            <person name="Anantharaman K."/>
            <person name="Brown C.T."/>
            <person name="Hug L.A."/>
            <person name="Sharon I."/>
            <person name="Castelle C.J."/>
            <person name="Probst A.J."/>
            <person name="Thomas B.C."/>
            <person name="Singh A."/>
            <person name="Wilkins M.J."/>
            <person name="Karaoz U."/>
            <person name="Brodie E.L."/>
            <person name="Williams K.H."/>
            <person name="Hubbard S.S."/>
            <person name="Banfield J.F."/>
        </authorList>
    </citation>
    <scope>NUCLEOTIDE SEQUENCE [LARGE SCALE GENOMIC DNA]</scope>
</reference>
<sequence length="431" mass="47688">MIANPTESWLNSFLSVGKVVAAEQNKRFERVSEVFTWLALALALFSVQVPFGQTMDKKIVYPFVVGGAVFCIVWFRLFPRRFSGLPKNFIFSLLANFSVALLIHTSGSGEISRYLVVLYYVITVGAVVSMPTVAALMIASAALILILAEWVSSGAPSAALSSTILYSLGLLIVVFYTRSLAGEAALSRQKEEEENLEKERTLSKLKDEYVFIISHKLKQPAAAIKGCIDTISKDYYQELDSEARETLEFIKTNNERLEKLLDDLLDISQIEKGTMQINLSDVSLSPVISEVLSNLFLDAQSKKISLLERGDLDTAVNADANRLKEVLMNLVGNAIKYTPEGGRVVVEVRKGEGKAEISVSDTGIGISIEDQKNLFGKFFRAENEKTKAIKGNGLGLFITKQLVEKMGGEIGVRSEFGKGSTFFFTLPRYRW</sequence>
<dbReference type="Gene3D" id="3.30.565.10">
    <property type="entry name" value="Histidine kinase-like ATPase, C-terminal domain"/>
    <property type="match status" value="1"/>
</dbReference>
<dbReference type="EMBL" id="MHCP01000030">
    <property type="protein sequence ID" value="OGY22942.1"/>
    <property type="molecule type" value="Genomic_DNA"/>
</dbReference>
<evidence type="ECO:0000256" key="6">
    <source>
        <dbReference type="ARBA" id="ARBA00022679"/>
    </source>
</evidence>
<evidence type="ECO:0000256" key="1">
    <source>
        <dbReference type="ARBA" id="ARBA00000085"/>
    </source>
</evidence>
<feature type="transmembrane region" description="Helical" evidence="12">
    <location>
        <begin position="89"/>
        <end position="106"/>
    </location>
</feature>
<evidence type="ECO:0000256" key="11">
    <source>
        <dbReference type="ARBA" id="ARBA00023136"/>
    </source>
</evidence>
<feature type="domain" description="Histidine kinase" evidence="13">
    <location>
        <begin position="212"/>
        <end position="430"/>
    </location>
</feature>
<keyword evidence="4" id="KW-1003">Cell membrane</keyword>
<keyword evidence="12" id="KW-1133">Transmembrane helix</keyword>
<proteinExistence type="predicted"/>
<evidence type="ECO:0000259" key="13">
    <source>
        <dbReference type="PROSITE" id="PS50109"/>
    </source>
</evidence>
<dbReference type="InterPro" id="IPR003661">
    <property type="entry name" value="HisK_dim/P_dom"/>
</dbReference>
<dbReference type="Pfam" id="PF00512">
    <property type="entry name" value="HisKA"/>
    <property type="match status" value="1"/>
</dbReference>
<feature type="transmembrane region" description="Helical" evidence="12">
    <location>
        <begin position="158"/>
        <end position="177"/>
    </location>
</feature>
<feature type="transmembrane region" description="Helical" evidence="12">
    <location>
        <begin position="118"/>
        <end position="146"/>
    </location>
</feature>
<evidence type="ECO:0000256" key="2">
    <source>
        <dbReference type="ARBA" id="ARBA00004236"/>
    </source>
</evidence>
<evidence type="ECO:0000256" key="4">
    <source>
        <dbReference type="ARBA" id="ARBA00022475"/>
    </source>
</evidence>
<feature type="transmembrane region" description="Helical" evidence="12">
    <location>
        <begin position="34"/>
        <end position="53"/>
    </location>
</feature>
<protein>
    <recommendedName>
        <fullName evidence="3">histidine kinase</fullName>
        <ecNumber evidence="3">2.7.13.3</ecNumber>
    </recommendedName>
</protein>
<dbReference type="GO" id="GO:0005886">
    <property type="term" value="C:plasma membrane"/>
    <property type="evidence" value="ECO:0007669"/>
    <property type="project" value="UniProtKB-SubCell"/>
</dbReference>
<evidence type="ECO:0000256" key="12">
    <source>
        <dbReference type="SAM" id="Phobius"/>
    </source>
</evidence>
<dbReference type="Gene3D" id="1.10.287.130">
    <property type="match status" value="1"/>
</dbReference>
<dbReference type="InterPro" id="IPR005467">
    <property type="entry name" value="His_kinase_dom"/>
</dbReference>
<dbReference type="InterPro" id="IPR050736">
    <property type="entry name" value="Sensor_HK_Regulatory"/>
</dbReference>
<keyword evidence="9" id="KW-0067">ATP-binding</keyword>
<dbReference type="PANTHER" id="PTHR43711">
    <property type="entry name" value="TWO-COMPONENT HISTIDINE KINASE"/>
    <property type="match status" value="1"/>
</dbReference>
<comment type="subcellular location">
    <subcellularLocation>
        <location evidence="2">Cell membrane</location>
    </subcellularLocation>
</comment>
<dbReference type="SUPFAM" id="SSF55874">
    <property type="entry name" value="ATPase domain of HSP90 chaperone/DNA topoisomerase II/histidine kinase"/>
    <property type="match status" value="1"/>
</dbReference>
<keyword evidence="11 12" id="KW-0472">Membrane</keyword>
<keyword evidence="12" id="KW-0812">Transmembrane</keyword>
<keyword evidence="7" id="KW-0547">Nucleotide-binding</keyword>
<dbReference type="GO" id="GO:0000155">
    <property type="term" value="F:phosphorelay sensor kinase activity"/>
    <property type="evidence" value="ECO:0007669"/>
    <property type="project" value="InterPro"/>
</dbReference>
<evidence type="ECO:0000256" key="9">
    <source>
        <dbReference type="ARBA" id="ARBA00022840"/>
    </source>
</evidence>
<evidence type="ECO:0000256" key="8">
    <source>
        <dbReference type="ARBA" id="ARBA00022777"/>
    </source>
</evidence>
<evidence type="ECO:0000256" key="3">
    <source>
        <dbReference type="ARBA" id="ARBA00012438"/>
    </source>
</evidence>
<dbReference type="PANTHER" id="PTHR43711:SF31">
    <property type="entry name" value="HISTIDINE KINASE"/>
    <property type="match status" value="1"/>
</dbReference>
<comment type="caution">
    <text evidence="14">The sequence shown here is derived from an EMBL/GenBank/DDBJ whole genome shotgun (WGS) entry which is preliminary data.</text>
</comment>
<keyword evidence="5" id="KW-0597">Phosphoprotein</keyword>
<dbReference type="InterPro" id="IPR003594">
    <property type="entry name" value="HATPase_dom"/>
</dbReference>
<evidence type="ECO:0000313" key="15">
    <source>
        <dbReference type="Proteomes" id="UP000176631"/>
    </source>
</evidence>